<protein>
    <recommendedName>
        <fullName evidence="9">C2H2-type domain-containing protein</fullName>
    </recommendedName>
</protein>
<dbReference type="Proteomes" id="UP001154078">
    <property type="component" value="Chromosome 11"/>
</dbReference>
<feature type="region of interest" description="Disordered" evidence="8">
    <location>
        <begin position="155"/>
        <end position="178"/>
    </location>
</feature>
<dbReference type="SMART" id="SM00355">
    <property type="entry name" value="ZnF_C2H2"/>
    <property type="match status" value="7"/>
</dbReference>
<proteinExistence type="predicted"/>
<dbReference type="PROSITE" id="PS00028">
    <property type="entry name" value="ZINC_FINGER_C2H2_1"/>
    <property type="match status" value="1"/>
</dbReference>
<evidence type="ECO:0000256" key="1">
    <source>
        <dbReference type="ARBA" id="ARBA00004123"/>
    </source>
</evidence>
<dbReference type="PANTHER" id="PTHR24392">
    <property type="entry name" value="ZINC FINGER PROTEIN"/>
    <property type="match status" value="1"/>
</dbReference>
<evidence type="ECO:0000256" key="6">
    <source>
        <dbReference type="ARBA" id="ARBA00023125"/>
    </source>
</evidence>
<feature type="region of interest" description="Disordered" evidence="8">
    <location>
        <begin position="51"/>
        <end position="77"/>
    </location>
</feature>
<dbReference type="EMBL" id="OV121142">
    <property type="protein sequence ID" value="CAH0549727.1"/>
    <property type="molecule type" value="Genomic_DNA"/>
</dbReference>
<keyword evidence="5" id="KW-0862">Zinc</keyword>
<evidence type="ECO:0000256" key="4">
    <source>
        <dbReference type="ARBA" id="ARBA00022771"/>
    </source>
</evidence>
<sequence length="454" mass="52773">MEQILLKKEPEELVEDFNGAILMNYNKPRQTSADQVMPSTYSMAIKKELNDNDNSMNHNESWVKKESKTSTNEENDFSEAEQFKMKFKDKKEIVFDKGCDMEFQPAKFEIMKQVVVKKETEDLVDYSYSMNYDKPRPTFADQEMPSTSGIAIKQETKDDNDNSMGYDESGVKEEPGTSTDEVDYFDVAEPVELKFNAEKKMFVLKGSDSEVVNKEILAKTGLLKAGKETGGVGEEKLKCEICTKNFKTKMGLISHDKYFHRKDELEKLTCNKCDYETVNKSNLKKHLKIHDKDNYLKCHFCQYKAAQLVQLSAHILSYHKLENKLKITSKIYQCTKCTYSTVIKTNYDNHVKVCLKLKNVKWYKCEVCDYKTIDTSNFHAHKKTHNKIKQLECLFCPHKSNIKKNLDNHILTKHLDLLNESNKTFITSKVHACNHCQYKTTNTIYLKKHLNHNH</sequence>
<dbReference type="InterPro" id="IPR036236">
    <property type="entry name" value="Znf_C2H2_sf"/>
</dbReference>
<keyword evidence="2" id="KW-0479">Metal-binding</keyword>
<dbReference type="InterPro" id="IPR013087">
    <property type="entry name" value="Znf_C2H2_type"/>
</dbReference>
<keyword evidence="11" id="KW-1185">Reference proteome</keyword>
<comment type="subcellular location">
    <subcellularLocation>
        <location evidence="1">Nucleus</location>
    </subcellularLocation>
</comment>
<keyword evidence="6" id="KW-0238">DNA-binding</keyword>
<gene>
    <name evidence="10" type="ORF">MELIAE_LOCUS2778</name>
</gene>
<keyword evidence="4" id="KW-0863">Zinc-finger</keyword>
<dbReference type="SUPFAM" id="SSF57667">
    <property type="entry name" value="beta-beta-alpha zinc fingers"/>
    <property type="match status" value="2"/>
</dbReference>
<name>A0A9P0AVZ7_BRAAE</name>
<dbReference type="GO" id="GO:0003677">
    <property type="term" value="F:DNA binding"/>
    <property type="evidence" value="ECO:0007669"/>
    <property type="project" value="UniProtKB-KW"/>
</dbReference>
<evidence type="ECO:0000256" key="7">
    <source>
        <dbReference type="ARBA" id="ARBA00023242"/>
    </source>
</evidence>
<evidence type="ECO:0000256" key="2">
    <source>
        <dbReference type="ARBA" id="ARBA00022723"/>
    </source>
</evidence>
<keyword evidence="7" id="KW-0539">Nucleus</keyword>
<dbReference type="Pfam" id="PF00096">
    <property type="entry name" value="zf-C2H2"/>
    <property type="match status" value="1"/>
</dbReference>
<organism evidence="10 11">
    <name type="scientific">Brassicogethes aeneus</name>
    <name type="common">Rape pollen beetle</name>
    <name type="synonym">Meligethes aeneus</name>
    <dbReference type="NCBI Taxonomy" id="1431903"/>
    <lineage>
        <taxon>Eukaryota</taxon>
        <taxon>Metazoa</taxon>
        <taxon>Ecdysozoa</taxon>
        <taxon>Arthropoda</taxon>
        <taxon>Hexapoda</taxon>
        <taxon>Insecta</taxon>
        <taxon>Pterygota</taxon>
        <taxon>Neoptera</taxon>
        <taxon>Endopterygota</taxon>
        <taxon>Coleoptera</taxon>
        <taxon>Polyphaga</taxon>
        <taxon>Cucujiformia</taxon>
        <taxon>Nitidulidae</taxon>
        <taxon>Meligethinae</taxon>
        <taxon>Brassicogethes</taxon>
    </lineage>
</organism>
<evidence type="ECO:0000256" key="5">
    <source>
        <dbReference type="ARBA" id="ARBA00022833"/>
    </source>
</evidence>
<dbReference type="Gene3D" id="3.30.160.60">
    <property type="entry name" value="Classic Zinc Finger"/>
    <property type="match status" value="3"/>
</dbReference>
<evidence type="ECO:0000256" key="8">
    <source>
        <dbReference type="SAM" id="MobiDB-lite"/>
    </source>
</evidence>
<reference evidence="10" key="1">
    <citation type="submission" date="2021-12" db="EMBL/GenBank/DDBJ databases">
        <authorList>
            <person name="King R."/>
        </authorList>
    </citation>
    <scope>NUCLEOTIDE SEQUENCE</scope>
</reference>
<keyword evidence="3" id="KW-0677">Repeat</keyword>
<dbReference type="GO" id="GO:0008270">
    <property type="term" value="F:zinc ion binding"/>
    <property type="evidence" value="ECO:0007669"/>
    <property type="project" value="UniProtKB-KW"/>
</dbReference>
<feature type="domain" description="C2H2-type" evidence="9">
    <location>
        <begin position="239"/>
        <end position="260"/>
    </location>
</feature>
<evidence type="ECO:0000256" key="3">
    <source>
        <dbReference type="ARBA" id="ARBA00022737"/>
    </source>
</evidence>
<evidence type="ECO:0000313" key="11">
    <source>
        <dbReference type="Proteomes" id="UP001154078"/>
    </source>
</evidence>
<dbReference type="PANTHER" id="PTHR24392:SF31">
    <property type="entry name" value="C2H2-TYPE DOMAIN-CONTAINING PROTEIN"/>
    <property type="match status" value="1"/>
</dbReference>
<dbReference type="AlphaFoldDB" id="A0A9P0AVZ7"/>
<accession>A0A9P0AVZ7</accession>
<dbReference type="OrthoDB" id="3561125at2759"/>
<evidence type="ECO:0000259" key="9">
    <source>
        <dbReference type="PROSITE" id="PS00028"/>
    </source>
</evidence>
<evidence type="ECO:0000313" key="10">
    <source>
        <dbReference type="EMBL" id="CAH0549727.1"/>
    </source>
</evidence>
<dbReference type="GO" id="GO:0005634">
    <property type="term" value="C:nucleus"/>
    <property type="evidence" value="ECO:0007669"/>
    <property type="project" value="UniProtKB-SubCell"/>
</dbReference>